<proteinExistence type="predicted"/>
<accession>A0ACC2BP46</accession>
<sequence length="161" mass="16925">MTAGSAGGRSGTQRECGRSGRQTGSSQVSGGRQATQAAGLRRWMGDGGWVMVGSRAAHSGGRVTERGRARGLERGGKGKVRVDGTGGAAGGGEQEVGGRQWAGGRSQEQRGRRMDDQKEGIRGMIRGGRRRVPGDRLTRVRRRRQREGAGRQAEAGADRAG</sequence>
<dbReference type="EMBL" id="CM055105">
    <property type="protein sequence ID" value="KAJ7531526.1"/>
    <property type="molecule type" value="Genomic_DNA"/>
</dbReference>
<comment type="caution">
    <text evidence="1">The sequence shown here is derived from an EMBL/GenBank/DDBJ whole genome shotgun (WGS) entry which is preliminary data.</text>
</comment>
<name>A0ACC2BP46_DIPCM</name>
<reference evidence="2" key="1">
    <citation type="journal article" date="2024" name="Proc. Natl. Acad. Sci. U.S.A.">
        <title>Extraordinary preservation of gene collinearity over three hundred million years revealed in homosporous lycophytes.</title>
        <authorList>
            <person name="Li C."/>
            <person name="Wickell D."/>
            <person name="Kuo L.Y."/>
            <person name="Chen X."/>
            <person name="Nie B."/>
            <person name="Liao X."/>
            <person name="Peng D."/>
            <person name="Ji J."/>
            <person name="Jenkins J."/>
            <person name="Williams M."/>
            <person name="Shu S."/>
            <person name="Plott C."/>
            <person name="Barry K."/>
            <person name="Rajasekar S."/>
            <person name="Grimwood J."/>
            <person name="Han X."/>
            <person name="Sun S."/>
            <person name="Hou Z."/>
            <person name="He W."/>
            <person name="Dai G."/>
            <person name="Sun C."/>
            <person name="Schmutz J."/>
            <person name="Leebens-Mack J.H."/>
            <person name="Li F.W."/>
            <person name="Wang L."/>
        </authorList>
    </citation>
    <scope>NUCLEOTIDE SEQUENCE [LARGE SCALE GENOMIC DNA]</scope>
    <source>
        <strain evidence="2">cv. PW_Plant_1</strain>
    </source>
</reference>
<protein>
    <submittedName>
        <fullName evidence="1">Uncharacterized protein</fullName>
    </submittedName>
</protein>
<organism evidence="1 2">
    <name type="scientific">Diphasiastrum complanatum</name>
    <name type="common">Issler's clubmoss</name>
    <name type="synonym">Lycopodium complanatum</name>
    <dbReference type="NCBI Taxonomy" id="34168"/>
    <lineage>
        <taxon>Eukaryota</taxon>
        <taxon>Viridiplantae</taxon>
        <taxon>Streptophyta</taxon>
        <taxon>Embryophyta</taxon>
        <taxon>Tracheophyta</taxon>
        <taxon>Lycopodiopsida</taxon>
        <taxon>Lycopodiales</taxon>
        <taxon>Lycopodiaceae</taxon>
        <taxon>Lycopodioideae</taxon>
        <taxon>Diphasiastrum</taxon>
    </lineage>
</organism>
<evidence type="ECO:0000313" key="1">
    <source>
        <dbReference type="EMBL" id="KAJ7531526.1"/>
    </source>
</evidence>
<evidence type="ECO:0000313" key="2">
    <source>
        <dbReference type="Proteomes" id="UP001162992"/>
    </source>
</evidence>
<dbReference type="Proteomes" id="UP001162992">
    <property type="component" value="Chromosome 14"/>
</dbReference>
<keyword evidence="2" id="KW-1185">Reference proteome</keyword>
<gene>
    <name evidence="1" type="ORF">O6H91_14G047400</name>
</gene>